<dbReference type="Proteomes" id="UP000306509">
    <property type="component" value="Unassembled WGS sequence"/>
</dbReference>
<gene>
    <name evidence="9" type="ORF">DSM106044_04662</name>
</gene>
<protein>
    <submittedName>
        <fullName evidence="9">Acidobacterial duplicated orphan permease</fullName>
    </submittedName>
</protein>
<feature type="transmembrane region" description="Helical" evidence="7">
    <location>
        <begin position="819"/>
        <end position="845"/>
    </location>
</feature>
<dbReference type="GO" id="GO:0022857">
    <property type="term" value="F:transmembrane transporter activity"/>
    <property type="evidence" value="ECO:0007669"/>
    <property type="project" value="TreeGrafter"/>
</dbReference>
<dbReference type="RefSeq" id="WP_138003774.1">
    <property type="nucleotide sequence ID" value="NZ_QGQD01000092.1"/>
</dbReference>
<dbReference type="EMBL" id="QGQD01000092">
    <property type="protein sequence ID" value="TLC98552.1"/>
    <property type="molecule type" value="Genomic_DNA"/>
</dbReference>
<accession>A0A4U8Q3L7</accession>
<dbReference type="InterPro" id="IPR050250">
    <property type="entry name" value="Macrolide_Exporter_MacB"/>
</dbReference>
<dbReference type="Pfam" id="PF02687">
    <property type="entry name" value="FtsX"/>
    <property type="match status" value="2"/>
</dbReference>
<feature type="transmembrane region" description="Helical" evidence="7">
    <location>
        <begin position="364"/>
        <end position="384"/>
    </location>
</feature>
<comment type="caution">
    <text evidence="9">The sequence shown here is derived from an EMBL/GenBank/DDBJ whole genome shotgun (WGS) entry which is preliminary data.</text>
</comment>
<dbReference type="AlphaFoldDB" id="A0A4U8Q3L7"/>
<keyword evidence="5 7" id="KW-0472">Membrane</keyword>
<dbReference type="InterPro" id="IPR003838">
    <property type="entry name" value="ABC3_permease_C"/>
</dbReference>
<feature type="transmembrane region" description="Helical" evidence="7">
    <location>
        <begin position="733"/>
        <end position="758"/>
    </location>
</feature>
<feature type="domain" description="ABC3 transporter permease C-terminal" evidence="8">
    <location>
        <begin position="740"/>
        <end position="852"/>
    </location>
</feature>
<name>A0A4U8Q3L7_9FIRM</name>
<dbReference type="PANTHER" id="PTHR30572">
    <property type="entry name" value="MEMBRANE COMPONENT OF TRANSPORTER-RELATED"/>
    <property type="match status" value="1"/>
</dbReference>
<reference evidence="9 10" key="1">
    <citation type="journal article" date="2019" name="Anaerobe">
        <title>Detection of Robinsoniella peoriensis in multiple bone samples of a trauma patient.</title>
        <authorList>
            <person name="Schrottner P."/>
            <person name="Hartwich K."/>
            <person name="Bunk B."/>
            <person name="Schober I."/>
            <person name="Helbig S."/>
            <person name="Rudolph W.W."/>
            <person name="Gunzer F."/>
        </authorList>
    </citation>
    <scope>NUCLEOTIDE SEQUENCE [LARGE SCALE GENOMIC DNA]</scope>
    <source>
        <strain evidence="9 10">DSM 106044</strain>
    </source>
</reference>
<feature type="transmembrane region" description="Helical" evidence="7">
    <location>
        <begin position="438"/>
        <end position="461"/>
    </location>
</feature>
<keyword evidence="4 7" id="KW-1133">Transmembrane helix</keyword>
<evidence type="ECO:0000256" key="7">
    <source>
        <dbReference type="SAM" id="Phobius"/>
    </source>
</evidence>
<keyword evidence="10" id="KW-1185">Reference proteome</keyword>
<evidence type="ECO:0000256" key="6">
    <source>
        <dbReference type="ARBA" id="ARBA00038076"/>
    </source>
</evidence>
<feature type="transmembrane region" description="Helical" evidence="7">
    <location>
        <begin position="789"/>
        <end position="813"/>
    </location>
</feature>
<feature type="transmembrane region" description="Helical" evidence="7">
    <location>
        <begin position="266"/>
        <end position="289"/>
    </location>
</feature>
<evidence type="ECO:0000313" key="10">
    <source>
        <dbReference type="Proteomes" id="UP000306509"/>
    </source>
</evidence>
<feature type="domain" description="ABC3 transporter permease C-terminal" evidence="8">
    <location>
        <begin position="273"/>
        <end position="389"/>
    </location>
</feature>
<dbReference type="PANTHER" id="PTHR30572:SF4">
    <property type="entry name" value="ABC TRANSPORTER PERMEASE YTRF"/>
    <property type="match status" value="1"/>
</dbReference>
<evidence type="ECO:0000256" key="5">
    <source>
        <dbReference type="ARBA" id="ARBA00023136"/>
    </source>
</evidence>
<dbReference type="STRING" id="180332.GCA_000797495_00096"/>
<evidence type="ECO:0000256" key="4">
    <source>
        <dbReference type="ARBA" id="ARBA00022989"/>
    </source>
</evidence>
<sequence>MLENNNKKIVDKLAKRSFFKNKMRNIAAVTAIALTALLFTSIITIGIGASQSMTLTSQKQKGSKADADLRYMTADQFQKLEESDMVETVGERRPIGFLSNTNHHNVELDYMDAVEQELTFSMPTHGKAPRAANEIATTDRALEDLGITPEVGSKIPVEFELRGEIHHFDMVLSGWWEAGGMPVSMMIVSEAFMTENDALFPYTYRQDLEMAGTYFSDIVLKSNANIQDQLFSFIRSVGGEPEDREDPDYILSAVNQVTNPPLNMKLVIGIAGFAVLFIICGYLLIYNIFDISVAQDIRHYGLLRTVGSSKKQIRQMVNRQAVWLSCIGIPIGLILGFFLGKSVLPSVMDMFANTNKGITVEVSPNPIIFIGAALFAVITVYLSVRKPAKKASRISSLEASRYVGDSAVCKKKTSKRKNGSRITHMAWANLGRNKTRTAFIMISLLLCTVLLNSVFVIAGSFDTDKWIKSLSKTDFIIASSSTFNNMKGFIHHDDALDENMVKAVEEQPGVIDGGRLFKNTLDDKSVSFDYGFKIVDTEESDGYSYGITAEGESFTLADDKRPMCNAFGMSDAVLSRMTIVNGEKDLNVLREKLAEGNYIIEGVSEVRGSGNVSVKEYNCEIGQKVDVYVDGKKAKTFTVLAQALLNDVEYEVPSINTGVVQVGNDSPYFYMSQNDFETIYQNPTLLSYSFNINPEYEMQMEEFLDDYIQNVNPNGSYNSVSLLKADVKKTQQVVYVIGGIIGIVMGIAGIINFINMVITSIITRRHEFAAMQSIGMTKKQLNRMMTLEGIYYALGAGILGIISSGILGVTLVRMISSNIWFMTFHLTIIPAVIICVVFLLIAIIVPTISLKIFHKGSIVEQLRETE</sequence>
<evidence type="ECO:0000259" key="8">
    <source>
        <dbReference type="Pfam" id="PF02687"/>
    </source>
</evidence>
<evidence type="ECO:0000256" key="1">
    <source>
        <dbReference type="ARBA" id="ARBA00004651"/>
    </source>
</evidence>
<feature type="transmembrane region" description="Helical" evidence="7">
    <location>
        <begin position="321"/>
        <end position="344"/>
    </location>
</feature>
<organism evidence="9 10">
    <name type="scientific">Robinsoniella peoriensis</name>
    <dbReference type="NCBI Taxonomy" id="180332"/>
    <lineage>
        <taxon>Bacteria</taxon>
        <taxon>Bacillati</taxon>
        <taxon>Bacillota</taxon>
        <taxon>Clostridia</taxon>
        <taxon>Lachnospirales</taxon>
        <taxon>Lachnospiraceae</taxon>
        <taxon>Robinsoniella</taxon>
    </lineage>
</organism>
<keyword evidence="2" id="KW-1003">Cell membrane</keyword>
<evidence type="ECO:0000256" key="2">
    <source>
        <dbReference type="ARBA" id="ARBA00022475"/>
    </source>
</evidence>
<dbReference type="GO" id="GO:0005886">
    <property type="term" value="C:plasma membrane"/>
    <property type="evidence" value="ECO:0007669"/>
    <property type="project" value="UniProtKB-SubCell"/>
</dbReference>
<comment type="similarity">
    <text evidence="6">Belongs to the ABC-4 integral membrane protein family.</text>
</comment>
<keyword evidence="3 7" id="KW-0812">Transmembrane</keyword>
<feature type="transmembrane region" description="Helical" evidence="7">
    <location>
        <begin position="26"/>
        <end position="49"/>
    </location>
</feature>
<comment type="subcellular location">
    <subcellularLocation>
        <location evidence="1">Cell membrane</location>
        <topology evidence="1">Multi-pass membrane protein</topology>
    </subcellularLocation>
</comment>
<evidence type="ECO:0000313" key="9">
    <source>
        <dbReference type="EMBL" id="TLC98552.1"/>
    </source>
</evidence>
<evidence type="ECO:0000256" key="3">
    <source>
        <dbReference type="ARBA" id="ARBA00022692"/>
    </source>
</evidence>
<proteinExistence type="inferred from homology"/>